<dbReference type="GO" id="GO:0016787">
    <property type="term" value="F:hydrolase activity"/>
    <property type="evidence" value="ECO:0007669"/>
    <property type="project" value="UniProtKB-KW"/>
</dbReference>
<organism evidence="1 2">
    <name type="scientific">Hyalangium rubrum</name>
    <dbReference type="NCBI Taxonomy" id="3103134"/>
    <lineage>
        <taxon>Bacteria</taxon>
        <taxon>Pseudomonadati</taxon>
        <taxon>Myxococcota</taxon>
        <taxon>Myxococcia</taxon>
        <taxon>Myxococcales</taxon>
        <taxon>Cystobacterineae</taxon>
        <taxon>Archangiaceae</taxon>
        <taxon>Hyalangium</taxon>
    </lineage>
</organism>
<protein>
    <submittedName>
        <fullName evidence="1">Alpha/beta hydrolase</fullName>
    </submittedName>
</protein>
<keyword evidence="2" id="KW-1185">Reference proteome</keyword>
<keyword evidence="1" id="KW-0378">Hydrolase</keyword>
<comment type="caution">
    <text evidence="1">The sequence shown here is derived from an EMBL/GenBank/DDBJ whole genome shotgun (WGS) entry which is preliminary data.</text>
</comment>
<dbReference type="Proteomes" id="UP001291309">
    <property type="component" value="Unassembled WGS sequence"/>
</dbReference>
<reference evidence="1 2" key="1">
    <citation type="submission" date="2023-12" db="EMBL/GenBank/DDBJ databases">
        <title>the genome sequence of Hyalangium sp. s54d21.</title>
        <authorList>
            <person name="Zhang X."/>
        </authorList>
    </citation>
    <scope>NUCLEOTIDE SEQUENCE [LARGE SCALE GENOMIC DNA]</scope>
    <source>
        <strain evidence="2">s54d21</strain>
    </source>
</reference>
<accession>A0ABU5HAA4</accession>
<gene>
    <name evidence="1" type="ORF">SYV04_21715</name>
</gene>
<dbReference type="EMBL" id="JAXIVS010000007">
    <property type="protein sequence ID" value="MDY7229045.1"/>
    <property type="molecule type" value="Genomic_DNA"/>
</dbReference>
<dbReference type="PANTHER" id="PTHR15394">
    <property type="entry name" value="SERINE HYDROLASE RBBP9"/>
    <property type="match status" value="1"/>
</dbReference>
<dbReference type="InterPro" id="IPR029058">
    <property type="entry name" value="AB_hydrolase_fold"/>
</dbReference>
<proteinExistence type="predicted"/>
<dbReference type="PANTHER" id="PTHR15394:SF3">
    <property type="entry name" value="SERINE HYDROLASE RBBP9"/>
    <property type="match status" value="1"/>
</dbReference>
<dbReference type="Gene3D" id="3.40.50.1820">
    <property type="entry name" value="alpha/beta hydrolase"/>
    <property type="match status" value="1"/>
</dbReference>
<evidence type="ECO:0000313" key="2">
    <source>
        <dbReference type="Proteomes" id="UP001291309"/>
    </source>
</evidence>
<sequence length="192" mass="21074">MERSLFIVPRWAGRPDTDFYAWLEGKLRESPQGFASVRTLDMPNPSTPTIEAWVGALAGSVGSAPASSTVLMGHSVGCQAIIRYLATLPPGHAIDGVVLVAGWWDVDKPWESIVPWIETPVELARVRAAARRFVVLLSDNDPFTADHVRNRRLWEERLGAEVTLAPGGRHFNNPHEPAVLETLLSRFGSSAN</sequence>
<evidence type="ECO:0000313" key="1">
    <source>
        <dbReference type="EMBL" id="MDY7229045.1"/>
    </source>
</evidence>
<dbReference type="Pfam" id="PF06821">
    <property type="entry name" value="Ser_hydrolase"/>
    <property type="match status" value="1"/>
</dbReference>
<dbReference type="RefSeq" id="WP_321547768.1">
    <property type="nucleotide sequence ID" value="NZ_JAXIVS010000007.1"/>
</dbReference>
<dbReference type="InterPro" id="IPR010662">
    <property type="entry name" value="RBBP9/YdeN"/>
</dbReference>
<name>A0ABU5HAA4_9BACT</name>
<dbReference type="SUPFAM" id="SSF53474">
    <property type="entry name" value="alpha/beta-Hydrolases"/>
    <property type="match status" value="1"/>
</dbReference>